<evidence type="ECO:0000256" key="3">
    <source>
        <dbReference type="ARBA" id="ARBA00022448"/>
    </source>
</evidence>
<dbReference type="AlphaFoldDB" id="A0A0D9VXG7"/>
<dbReference type="InterPro" id="IPR005828">
    <property type="entry name" value="MFS_sugar_transport-like"/>
</dbReference>
<sequence length="210" mass="22474">MNVFMLVSILAAVLGRRGTVLLANAFLMAGALAMPLGGNYSAFRHQRRRQARPCTRSASTRGVLASLLDMFINVGILLSYVSNYALARLPVHLGWRVMFGLGVVPPVLFAAGCSPCAAATATRTRCWCAPPTLSRRPMAVTGMIGLQFFQQASDIDAIVLYSLPLVFKHAGISSNTSVLAATVAIGVVKRCFIRRHAPLRPPQPSPASPL</sequence>
<evidence type="ECO:0000256" key="6">
    <source>
        <dbReference type="ARBA" id="ARBA00023136"/>
    </source>
</evidence>
<dbReference type="SUPFAM" id="SSF103473">
    <property type="entry name" value="MFS general substrate transporter"/>
    <property type="match status" value="1"/>
</dbReference>
<dbReference type="GO" id="GO:0015144">
    <property type="term" value="F:carbohydrate transmembrane transporter activity"/>
    <property type="evidence" value="ECO:0007669"/>
    <property type="project" value="InterPro"/>
</dbReference>
<proteinExistence type="inferred from homology"/>
<dbReference type="Pfam" id="PF00083">
    <property type="entry name" value="Sugar_tr"/>
    <property type="match status" value="1"/>
</dbReference>
<dbReference type="EnsemblPlants" id="LPERR03G24500.1">
    <property type="protein sequence ID" value="LPERR03G24500.1"/>
    <property type="gene ID" value="LPERR03G24500"/>
</dbReference>
<dbReference type="HOGENOM" id="CLU_1311741_0_0_1"/>
<evidence type="ECO:0000313" key="8">
    <source>
        <dbReference type="EnsemblPlants" id="LPERR03G24500.1"/>
    </source>
</evidence>
<dbReference type="Gramene" id="LPERR03G24500.1">
    <property type="protein sequence ID" value="LPERR03G24500.1"/>
    <property type="gene ID" value="LPERR03G24500"/>
</dbReference>
<feature type="transmembrane region" description="Helical" evidence="7">
    <location>
        <begin position="63"/>
        <end position="81"/>
    </location>
</feature>
<keyword evidence="5 7" id="KW-1133">Transmembrane helix</keyword>
<dbReference type="STRING" id="77586.A0A0D9VXG7"/>
<evidence type="ECO:0000256" key="5">
    <source>
        <dbReference type="ARBA" id="ARBA00022989"/>
    </source>
</evidence>
<comment type="subcellular location">
    <subcellularLocation>
        <location evidence="1">Membrane</location>
    </subcellularLocation>
</comment>
<dbReference type="PANTHER" id="PTHR23500">
    <property type="entry name" value="SOLUTE CARRIER FAMILY 2, FACILITATED GLUCOSE TRANSPORTER"/>
    <property type="match status" value="1"/>
</dbReference>
<dbReference type="eggNOG" id="KOG0254">
    <property type="taxonomic scope" value="Eukaryota"/>
</dbReference>
<evidence type="ECO:0000256" key="1">
    <source>
        <dbReference type="ARBA" id="ARBA00004370"/>
    </source>
</evidence>
<keyword evidence="6 7" id="KW-0472">Membrane</keyword>
<reference evidence="8" key="3">
    <citation type="submission" date="2015-04" db="UniProtKB">
        <authorList>
            <consortium name="EnsemblPlants"/>
        </authorList>
    </citation>
    <scope>IDENTIFICATION</scope>
</reference>
<evidence type="ECO:0000256" key="2">
    <source>
        <dbReference type="ARBA" id="ARBA00010992"/>
    </source>
</evidence>
<reference evidence="8 9" key="1">
    <citation type="submission" date="2012-08" db="EMBL/GenBank/DDBJ databases">
        <title>Oryza genome evolution.</title>
        <authorList>
            <person name="Wing R.A."/>
        </authorList>
    </citation>
    <scope>NUCLEOTIDE SEQUENCE</scope>
</reference>
<feature type="transmembrane region" description="Helical" evidence="7">
    <location>
        <begin position="93"/>
        <end position="113"/>
    </location>
</feature>
<dbReference type="GO" id="GO:0016020">
    <property type="term" value="C:membrane"/>
    <property type="evidence" value="ECO:0007669"/>
    <property type="project" value="UniProtKB-SubCell"/>
</dbReference>
<evidence type="ECO:0008006" key="10">
    <source>
        <dbReference type="Google" id="ProtNLM"/>
    </source>
</evidence>
<dbReference type="Proteomes" id="UP000032180">
    <property type="component" value="Chromosome 3"/>
</dbReference>
<dbReference type="InterPro" id="IPR036259">
    <property type="entry name" value="MFS_trans_sf"/>
</dbReference>
<dbReference type="InterPro" id="IPR045262">
    <property type="entry name" value="STP/PLT_plant"/>
</dbReference>
<evidence type="ECO:0000256" key="4">
    <source>
        <dbReference type="ARBA" id="ARBA00022692"/>
    </source>
</evidence>
<protein>
    <recommendedName>
        <fullName evidence="10">Major facilitator superfamily (MFS) profile domain-containing protein</fullName>
    </recommendedName>
</protein>
<keyword evidence="4 7" id="KW-0812">Transmembrane</keyword>
<name>A0A0D9VXG7_9ORYZ</name>
<evidence type="ECO:0000256" key="7">
    <source>
        <dbReference type="SAM" id="Phobius"/>
    </source>
</evidence>
<dbReference type="Gene3D" id="1.20.1250.20">
    <property type="entry name" value="MFS general substrate transporter like domains"/>
    <property type="match status" value="2"/>
</dbReference>
<feature type="transmembrane region" description="Helical" evidence="7">
    <location>
        <begin position="25"/>
        <end position="43"/>
    </location>
</feature>
<comment type="similarity">
    <text evidence="2">Belongs to the major facilitator superfamily. Sugar transporter (TC 2.A.1.1) family.</text>
</comment>
<dbReference type="PANTHER" id="PTHR23500:SF17">
    <property type="entry name" value="POLYOL TRANSPORTER 2-RELATED"/>
    <property type="match status" value="1"/>
</dbReference>
<organism evidence="8 9">
    <name type="scientific">Leersia perrieri</name>
    <dbReference type="NCBI Taxonomy" id="77586"/>
    <lineage>
        <taxon>Eukaryota</taxon>
        <taxon>Viridiplantae</taxon>
        <taxon>Streptophyta</taxon>
        <taxon>Embryophyta</taxon>
        <taxon>Tracheophyta</taxon>
        <taxon>Spermatophyta</taxon>
        <taxon>Magnoliopsida</taxon>
        <taxon>Liliopsida</taxon>
        <taxon>Poales</taxon>
        <taxon>Poaceae</taxon>
        <taxon>BOP clade</taxon>
        <taxon>Oryzoideae</taxon>
        <taxon>Oryzeae</taxon>
        <taxon>Oryzinae</taxon>
        <taxon>Leersia</taxon>
    </lineage>
</organism>
<keyword evidence="9" id="KW-1185">Reference proteome</keyword>
<reference evidence="9" key="2">
    <citation type="submission" date="2013-12" db="EMBL/GenBank/DDBJ databases">
        <authorList>
            <person name="Yu Y."/>
            <person name="Lee S."/>
            <person name="de Baynast K."/>
            <person name="Wissotski M."/>
            <person name="Liu L."/>
            <person name="Talag J."/>
            <person name="Goicoechea J."/>
            <person name="Angelova A."/>
            <person name="Jetty R."/>
            <person name="Kudrna D."/>
            <person name="Golser W."/>
            <person name="Rivera L."/>
            <person name="Zhang J."/>
            <person name="Wing R."/>
        </authorList>
    </citation>
    <scope>NUCLEOTIDE SEQUENCE</scope>
</reference>
<keyword evidence="3" id="KW-0813">Transport</keyword>
<evidence type="ECO:0000313" key="9">
    <source>
        <dbReference type="Proteomes" id="UP000032180"/>
    </source>
</evidence>
<accession>A0A0D9VXG7</accession>